<protein>
    <submittedName>
        <fullName evidence="2">Uncharacterized protein</fullName>
    </submittedName>
</protein>
<sequence>MMRTIIAGAVAGLFATGAYAATDYPSGYTKCAQNTGATCSMSGTHSVALGKSGSFVYATKTGSFACIGSAFPSNSYSESAWCSVGGSSTPT</sequence>
<reference evidence="2 3" key="1">
    <citation type="submission" date="2024-01" db="EMBL/GenBank/DDBJ databases">
        <title>Uliginosibacterium soil sp. nov.</title>
        <authorList>
            <person name="Lv Y."/>
        </authorList>
    </citation>
    <scope>NUCLEOTIDE SEQUENCE [LARGE SCALE GENOMIC DNA]</scope>
    <source>
        <strain evidence="2 3">H3</strain>
    </source>
</reference>
<accession>A0ABU6K5B1</accession>
<feature type="non-terminal residue" evidence="2">
    <location>
        <position position="91"/>
    </location>
</feature>
<evidence type="ECO:0000256" key="1">
    <source>
        <dbReference type="SAM" id="SignalP"/>
    </source>
</evidence>
<name>A0ABU6K5B1_9RHOO</name>
<keyword evidence="1" id="KW-0732">Signal</keyword>
<gene>
    <name evidence="2" type="ORF">VVD49_15290</name>
</gene>
<dbReference type="EMBL" id="JAYXHS010000003">
    <property type="protein sequence ID" value="MEC5387092.1"/>
    <property type="molecule type" value="Genomic_DNA"/>
</dbReference>
<dbReference type="Proteomes" id="UP001331561">
    <property type="component" value="Unassembled WGS sequence"/>
</dbReference>
<organism evidence="2 3">
    <name type="scientific">Uliginosibacterium silvisoli</name>
    <dbReference type="NCBI Taxonomy" id="3114758"/>
    <lineage>
        <taxon>Bacteria</taxon>
        <taxon>Pseudomonadati</taxon>
        <taxon>Pseudomonadota</taxon>
        <taxon>Betaproteobacteria</taxon>
        <taxon>Rhodocyclales</taxon>
        <taxon>Zoogloeaceae</taxon>
        <taxon>Uliginosibacterium</taxon>
    </lineage>
</organism>
<proteinExistence type="predicted"/>
<feature type="chain" id="PRO_5046551831" evidence="1">
    <location>
        <begin position="21"/>
        <end position="91"/>
    </location>
</feature>
<comment type="caution">
    <text evidence="2">The sequence shown here is derived from an EMBL/GenBank/DDBJ whole genome shotgun (WGS) entry which is preliminary data.</text>
</comment>
<evidence type="ECO:0000313" key="3">
    <source>
        <dbReference type="Proteomes" id="UP001331561"/>
    </source>
</evidence>
<keyword evidence="3" id="KW-1185">Reference proteome</keyword>
<evidence type="ECO:0000313" key="2">
    <source>
        <dbReference type="EMBL" id="MEC5387092.1"/>
    </source>
</evidence>
<feature type="signal peptide" evidence="1">
    <location>
        <begin position="1"/>
        <end position="20"/>
    </location>
</feature>